<evidence type="ECO:0000256" key="1">
    <source>
        <dbReference type="ARBA" id="ARBA00008226"/>
    </source>
</evidence>
<dbReference type="GO" id="GO:0005737">
    <property type="term" value="C:cytoplasm"/>
    <property type="evidence" value="ECO:0007669"/>
    <property type="project" value="InterPro"/>
</dbReference>
<feature type="binding site" evidence="10">
    <location>
        <begin position="166"/>
        <end position="168"/>
    </location>
    <ligand>
        <name>L-histidine</name>
        <dbReference type="ChEBI" id="CHEBI:57595"/>
    </ligand>
</feature>
<reference evidence="13" key="1">
    <citation type="submission" date="2023-07" db="EMBL/GenBank/DDBJ databases">
        <title>draft genome sequence of fig (Ficus carica).</title>
        <authorList>
            <person name="Takahashi T."/>
            <person name="Nishimura K."/>
        </authorList>
    </citation>
    <scope>NUCLEOTIDE SEQUENCE</scope>
</reference>
<dbReference type="HAMAP" id="MF_00127">
    <property type="entry name" value="His_tRNA_synth"/>
    <property type="match status" value="1"/>
</dbReference>
<sequence length="532" mass="59328">MAASASLCSSFLVPLNPRLNHSLKPFLLSLFRPSSSSSSLLLTRSRTVPFPKPLFGPRSLSSLTFAQSPTDNVAAQTPPPPAAEELQKIDVNPPKGTRDFPPEEMRLRNWLFHNFKEVSRLFGFEEVDFPVLESEALYIRKAGEEIRDQLYCFEDRGNRRVALRPELTPSLARLVLQKGKSLSLPVKWFAVGQCWRYERMTRGRRREHYQWNMDIIGVSEVTAEAELISSIITFFKRIGITASDVGFKVSSRKVPYVNFISSGSCCPQFYLVNENKPTAQHPCDKEFLCLFTILETKAYECMIGKLPLDEIKKELNAVGVSTEAVEQLLQVLSIKSLTKLEEIIGGAGEAIAELKELFSLAEKFGYSEWVQFDASIVRGLAYYTGIVFEGFDRQGKLRAICGGGRYDRLLSTFGGDDVPACGFGFGDAVIVELLKEKGLLPELSLQVDNIVCALDPNLQGAAATVATILREKGQSVDLVLENKPLKWVFKRAARINAERLILVGSSEWQRGMVGVKNLASGEQNEIKLDELE</sequence>
<dbReference type="PROSITE" id="PS50862">
    <property type="entry name" value="AA_TRNA_LIGASE_II"/>
    <property type="match status" value="1"/>
</dbReference>
<feature type="binding site" evidence="10">
    <location>
        <position position="378"/>
    </location>
    <ligand>
        <name>L-histidine</name>
        <dbReference type="ChEBI" id="CHEBI:57595"/>
    </ligand>
</feature>
<dbReference type="Pfam" id="PF13393">
    <property type="entry name" value="tRNA-synt_His"/>
    <property type="match status" value="2"/>
</dbReference>
<comment type="caution">
    <text evidence="13">The sequence shown here is derived from an EMBL/GenBank/DDBJ whole genome shotgun (WGS) entry which is preliminary data.</text>
</comment>
<evidence type="ECO:0000259" key="12">
    <source>
        <dbReference type="PROSITE" id="PS50862"/>
    </source>
</evidence>
<dbReference type="CDD" id="cd00773">
    <property type="entry name" value="HisRS-like_core"/>
    <property type="match status" value="1"/>
</dbReference>
<evidence type="ECO:0000256" key="3">
    <source>
        <dbReference type="ARBA" id="ARBA00022598"/>
    </source>
</evidence>
<evidence type="ECO:0000256" key="4">
    <source>
        <dbReference type="ARBA" id="ARBA00022741"/>
    </source>
</evidence>
<evidence type="ECO:0000256" key="2">
    <source>
        <dbReference type="ARBA" id="ARBA00012815"/>
    </source>
</evidence>
<keyword evidence="4" id="KW-0547">Nucleotide-binding</keyword>
<keyword evidence="14" id="KW-1185">Reference proteome</keyword>
<comment type="catalytic activity">
    <reaction evidence="9">
        <text>tRNA(His) + L-histidine + ATP = L-histidyl-tRNA(His) + AMP + diphosphate + H(+)</text>
        <dbReference type="Rhea" id="RHEA:17313"/>
        <dbReference type="Rhea" id="RHEA-COMP:9665"/>
        <dbReference type="Rhea" id="RHEA-COMP:9689"/>
        <dbReference type="ChEBI" id="CHEBI:15378"/>
        <dbReference type="ChEBI" id="CHEBI:30616"/>
        <dbReference type="ChEBI" id="CHEBI:33019"/>
        <dbReference type="ChEBI" id="CHEBI:57595"/>
        <dbReference type="ChEBI" id="CHEBI:78442"/>
        <dbReference type="ChEBI" id="CHEBI:78527"/>
        <dbReference type="ChEBI" id="CHEBI:456215"/>
        <dbReference type="EC" id="6.1.1.21"/>
    </reaction>
</comment>
<feature type="region of interest" description="Disordered" evidence="11">
    <location>
        <begin position="66"/>
        <end position="100"/>
    </location>
</feature>
<feature type="binding site" evidence="10">
    <location>
        <position position="214"/>
    </location>
    <ligand>
        <name>L-histidine</name>
        <dbReference type="ChEBI" id="CHEBI:57595"/>
    </ligand>
</feature>
<evidence type="ECO:0000256" key="6">
    <source>
        <dbReference type="ARBA" id="ARBA00022917"/>
    </source>
</evidence>
<comment type="similarity">
    <text evidence="1">Belongs to the class-II aminoacyl-tRNA synthetase family.</text>
</comment>
<evidence type="ECO:0000256" key="7">
    <source>
        <dbReference type="ARBA" id="ARBA00023146"/>
    </source>
</evidence>
<accession>A0AA88CXZ1</accession>
<keyword evidence="3" id="KW-0436">Ligase</keyword>
<dbReference type="InterPro" id="IPR006195">
    <property type="entry name" value="aa-tRNA-synth_II"/>
</dbReference>
<name>A0AA88CXZ1_FICCA</name>
<proteinExistence type="inferred from homology"/>
<feature type="binding site" evidence="10">
    <location>
        <position position="210"/>
    </location>
    <ligand>
        <name>L-histidine</name>
        <dbReference type="ChEBI" id="CHEBI:57595"/>
    </ligand>
</feature>
<feature type="domain" description="Aminoacyl-transfer RNA synthetases class-II family profile" evidence="12">
    <location>
        <begin position="96"/>
        <end position="441"/>
    </location>
</feature>
<dbReference type="PANTHER" id="PTHR43707:SF1">
    <property type="entry name" value="HISTIDINE--TRNA LIGASE, MITOCHONDRIAL-RELATED"/>
    <property type="match status" value="1"/>
</dbReference>
<keyword evidence="7" id="KW-0030">Aminoacyl-tRNA synthetase</keyword>
<evidence type="ECO:0000256" key="10">
    <source>
        <dbReference type="PIRSR" id="PIRSR001549-1"/>
    </source>
</evidence>
<dbReference type="InterPro" id="IPR041715">
    <property type="entry name" value="HisRS-like_core"/>
</dbReference>
<dbReference type="InterPro" id="IPR036621">
    <property type="entry name" value="Anticodon-bd_dom_sf"/>
</dbReference>
<dbReference type="Gene3D" id="3.30.930.10">
    <property type="entry name" value="Bira Bifunctional Protein, Domain 2"/>
    <property type="match status" value="1"/>
</dbReference>
<evidence type="ECO:0000256" key="11">
    <source>
        <dbReference type="SAM" id="MobiDB-lite"/>
    </source>
</evidence>
<dbReference type="PANTHER" id="PTHR43707">
    <property type="entry name" value="HISTIDYL-TRNA SYNTHETASE"/>
    <property type="match status" value="1"/>
</dbReference>
<dbReference type="GO" id="GO:0006427">
    <property type="term" value="P:histidyl-tRNA aminoacylation"/>
    <property type="evidence" value="ECO:0007669"/>
    <property type="project" value="InterPro"/>
</dbReference>
<dbReference type="Pfam" id="PF03129">
    <property type="entry name" value="HGTP_anticodon"/>
    <property type="match status" value="1"/>
</dbReference>
<dbReference type="InterPro" id="IPR004516">
    <property type="entry name" value="HisRS/HisZ"/>
</dbReference>
<dbReference type="GO" id="GO:0004821">
    <property type="term" value="F:histidine-tRNA ligase activity"/>
    <property type="evidence" value="ECO:0007669"/>
    <property type="project" value="UniProtKB-EC"/>
</dbReference>
<gene>
    <name evidence="13" type="ORF">TIFTF001_008447</name>
</gene>
<dbReference type="EMBL" id="BTGU01000009">
    <property type="protein sequence ID" value="GMN39218.1"/>
    <property type="molecule type" value="Genomic_DNA"/>
</dbReference>
<evidence type="ECO:0000256" key="8">
    <source>
        <dbReference type="ARBA" id="ARBA00030619"/>
    </source>
</evidence>
<dbReference type="NCBIfam" id="TIGR00442">
    <property type="entry name" value="hisS"/>
    <property type="match status" value="1"/>
</dbReference>
<dbReference type="FunFam" id="3.40.50.800:FF:000017">
    <property type="entry name" value="Histidine--tRNA ligase chloroplastic/mitochondrial"/>
    <property type="match status" value="1"/>
</dbReference>
<protein>
    <recommendedName>
        <fullName evidence="2">histidine--tRNA ligase</fullName>
        <ecNumber evidence="2">6.1.1.21</ecNumber>
    </recommendedName>
    <alternativeName>
        <fullName evidence="8">Histidyl-tRNA synthetase</fullName>
    </alternativeName>
</protein>
<evidence type="ECO:0000256" key="5">
    <source>
        <dbReference type="ARBA" id="ARBA00022840"/>
    </source>
</evidence>
<dbReference type="SUPFAM" id="SSF52954">
    <property type="entry name" value="Class II aaRS ABD-related"/>
    <property type="match status" value="1"/>
</dbReference>
<evidence type="ECO:0000256" key="9">
    <source>
        <dbReference type="ARBA" id="ARBA00047639"/>
    </source>
</evidence>
<dbReference type="InterPro" id="IPR004154">
    <property type="entry name" value="Anticodon-bd"/>
</dbReference>
<evidence type="ECO:0000313" key="13">
    <source>
        <dbReference type="EMBL" id="GMN39218.1"/>
    </source>
</evidence>
<dbReference type="SUPFAM" id="SSF55681">
    <property type="entry name" value="Class II aaRS and biotin synthetases"/>
    <property type="match status" value="1"/>
</dbReference>
<feature type="binding site" evidence="10">
    <location>
        <begin position="382"/>
        <end position="383"/>
    </location>
    <ligand>
        <name>L-histidine</name>
        <dbReference type="ChEBI" id="CHEBI:57595"/>
    </ligand>
</feature>
<organism evidence="13 14">
    <name type="scientific">Ficus carica</name>
    <name type="common">Common fig</name>
    <dbReference type="NCBI Taxonomy" id="3494"/>
    <lineage>
        <taxon>Eukaryota</taxon>
        <taxon>Viridiplantae</taxon>
        <taxon>Streptophyta</taxon>
        <taxon>Embryophyta</taxon>
        <taxon>Tracheophyta</taxon>
        <taxon>Spermatophyta</taxon>
        <taxon>Magnoliopsida</taxon>
        <taxon>eudicotyledons</taxon>
        <taxon>Gunneridae</taxon>
        <taxon>Pentapetalae</taxon>
        <taxon>rosids</taxon>
        <taxon>fabids</taxon>
        <taxon>Rosales</taxon>
        <taxon>Moraceae</taxon>
        <taxon>Ficeae</taxon>
        <taxon>Ficus</taxon>
    </lineage>
</organism>
<dbReference type="Proteomes" id="UP001187192">
    <property type="component" value="Unassembled WGS sequence"/>
</dbReference>
<evidence type="ECO:0000313" key="14">
    <source>
        <dbReference type="Proteomes" id="UP001187192"/>
    </source>
</evidence>
<keyword evidence="5" id="KW-0067">ATP-binding</keyword>
<dbReference type="InterPro" id="IPR045864">
    <property type="entry name" value="aa-tRNA-synth_II/BPL/LPL"/>
</dbReference>
<dbReference type="EC" id="6.1.1.21" evidence="2"/>
<dbReference type="Gene3D" id="3.40.50.800">
    <property type="entry name" value="Anticodon-binding domain"/>
    <property type="match status" value="1"/>
</dbReference>
<dbReference type="PIRSF" id="PIRSF001549">
    <property type="entry name" value="His-tRNA_synth"/>
    <property type="match status" value="1"/>
</dbReference>
<feature type="binding site" evidence="10">
    <location>
        <position position="196"/>
    </location>
    <ligand>
        <name>L-histidine</name>
        <dbReference type="ChEBI" id="CHEBI:57595"/>
    </ligand>
</feature>
<keyword evidence="6" id="KW-0648">Protein biosynthesis</keyword>
<dbReference type="AlphaFoldDB" id="A0AA88CXZ1"/>
<dbReference type="InterPro" id="IPR015807">
    <property type="entry name" value="His-tRNA-ligase"/>
</dbReference>
<dbReference type="GO" id="GO:0005524">
    <property type="term" value="F:ATP binding"/>
    <property type="evidence" value="ECO:0007669"/>
    <property type="project" value="UniProtKB-KW"/>
</dbReference>